<keyword evidence="1" id="KW-1133">Transmembrane helix</keyword>
<reference evidence="3" key="1">
    <citation type="submission" date="2017-04" db="EMBL/GenBank/DDBJ databases">
        <authorList>
            <person name="Varghese N."/>
            <person name="Submissions S."/>
        </authorList>
    </citation>
    <scope>NUCLEOTIDE SEQUENCE [LARGE SCALE GENOMIC DNA]</scope>
    <source>
        <strain evidence="3">Dd16</strain>
    </source>
</reference>
<feature type="transmembrane region" description="Helical" evidence="1">
    <location>
        <begin position="308"/>
        <end position="333"/>
    </location>
</feature>
<keyword evidence="1" id="KW-0472">Membrane</keyword>
<gene>
    <name evidence="2" type="ORF">SAMN06295910_2176</name>
</gene>
<sequence>MAWVMLTGTLATFSVEMDWLARPAMRVMPQDAPLASWGTLVEAARAAPAREGLKGAKVGTIYAPQHSWFSVEAIAATDDGRYRIYLDPYSGEARGTGAWTSFQRFFREMHRHLLMPAKWGIPLVCSLSLLLLASLVTGLVSYKKFWRGFLRKPRGGNARRLNGDMHRLAGLWSLWFVALIGLTGFWYLVESLGGDAPYAKAPNLADTTPAIMLDAARIDRLAATAQATYPALRILEMRLPDKAGKPIGFFGQADAMLVRDRVNGVWLDPANGRVIEVLRGESLTAHQRISEMADPLHFGTFGGMATKIIWFVFGVFLTGLCVTGAAIYSLRIANSGQPEERRAARRHGLVRRMFIGMGFWRWPAIAAVVASLMLIPGWLMK</sequence>
<name>A0A1X7GSY9_9SPHN</name>
<proteinExistence type="predicted"/>
<organism evidence="2 3">
    <name type="scientific">Allosphingosinicella indica</name>
    <dbReference type="NCBI Taxonomy" id="941907"/>
    <lineage>
        <taxon>Bacteria</taxon>
        <taxon>Pseudomonadati</taxon>
        <taxon>Pseudomonadota</taxon>
        <taxon>Alphaproteobacteria</taxon>
        <taxon>Sphingomonadales</taxon>
        <taxon>Sphingomonadaceae</taxon>
        <taxon>Allosphingosinicella</taxon>
    </lineage>
</organism>
<dbReference type="OrthoDB" id="6307929at2"/>
<feature type="transmembrane region" description="Helical" evidence="1">
    <location>
        <begin position="119"/>
        <end position="142"/>
    </location>
</feature>
<feature type="transmembrane region" description="Helical" evidence="1">
    <location>
        <begin position="169"/>
        <end position="189"/>
    </location>
</feature>
<dbReference type="Pfam" id="PF03929">
    <property type="entry name" value="PepSY_TM"/>
    <property type="match status" value="1"/>
</dbReference>
<dbReference type="PANTHER" id="PTHR34219">
    <property type="entry name" value="IRON-REGULATED INNER MEMBRANE PROTEIN-RELATED"/>
    <property type="match status" value="1"/>
</dbReference>
<accession>A0A1X7GSY9</accession>
<dbReference type="EMBL" id="LT840185">
    <property type="protein sequence ID" value="SMF73776.1"/>
    <property type="molecule type" value="Genomic_DNA"/>
</dbReference>
<evidence type="ECO:0000256" key="1">
    <source>
        <dbReference type="SAM" id="Phobius"/>
    </source>
</evidence>
<evidence type="ECO:0000313" key="3">
    <source>
        <dbReference type="Proteomes" id="UP000192934"/>
    </source>
</evidence>
<dbReference type="Proteomes" id="UP000192934">
    <property type="component" value="Chromosome I"/>
</dbReference>
<dbReference type="InterPro" id="IPR005625">
    <property type="entry name" value="PepSY-ass_TM"/>
</dbReference>
<dbReference type="PANTHER" id="PTHR34219:SF8">
    <property type="entry name" value="PEPSY DOMAIN-CONTAINING PROTEIN"/>
    <property type="match status" value="1"/>
</dbReference>
<evidence type="ECO:0000313" key="2">
    <source>
        <dbReference type="EMBL" id="SMF73776.1"/>
    </source>
</evidence>
<dbReference type="STRING" id="941907.SAMN06295910_2176"/>
<keyword evidence="1" id="KW-0812">Transmembrane</keyword>
<keyword evidence="3" id="KW-1185">Reference proteome</keyword>
<feature type="transmembrane region" description="Helical" evidence="1">
    <location>
        <begin position="354"/>
        <end position="379"/>
    </location>
</feature>
<dbReference type="AlphaFoldDB" id="A0A1X7GSY9"/>
<protein>
    <submittedName>
        <fullName evidence="2">Uncharacterized iron-regulated membrane protein</fullName>
    </submittedName>
</protein>